<organism evidence="4 5">
    <name type="scientific">Aspergillus pseudotamarii</name>
    <dbReference type="NCBI Taxonomy" id="132259"/>
    <lineage>
        <taxon>Eukaryota</taxon>
        <taxon>Fungi</taxon>
        <taxon>Dikarya</taxon>
        <taxon>Ascomycota</taxon>
        <taxon>Pezizomycotina</taxon>
        <taxon>Eurotiomycetes</taxon>
        <taxon>Eurotiomycetidae</taxon>
        <taxon>Eurotiales</taxon>
        <taxon>Aspergillaceae</taxon>
        <taxon>Aspergillus</taxon>
        <taxon>Aspergillus subgen. Circumdati</taxon>
    </lineage>
</organism>
<evidence type="ECO:0000256" key="1">
    <source>
        <dbReference type="SAM" id="MobiDB-lite"/>
    </source>
</evidence>
<accession>A0A5N6SSK6</accession>
<gene>
    <name evidence="4" type="ORF">BDV38DRAFT_282904</name>
</gene>
<dbReference type="RefSeq" id="XP_031913721.1">
    <property type="nucleotide sequence ID" value="XM_032059910.1"/>
</dbReference>
<dbReference type="Gene3D" id="3.40.50.150">
    <property type="entry name" value="Vaccinia Virus protein VP39"/>
    <property type="match status" value="1"/>
</dbReference>
<dbReference type="Proteomes" id="UP000325672">
    <property type="component" value="Unassembled WGS sequence"/>
</dbReference>
<dbReference type="InterPro" id="IPR029063">
    <property type="entry name" value="SAM-dependent_MTases_sf"/>
</dbReference>
<feature type="region of interest" description="Disordered" evidence="1">
    <location>
        <begin position="311"/>
        <end position="400"/>
    </location>
</feature>
<dbReference type="PANTHER" id="PTHR43591">
    <property type="entry name" value="METHYLTRANSFERASE"/>
    <property type="match status" value="1"/>
</dbReference>
<dbReference type="OrthoDB" id="417697at2759"/>
<keyword evidence="2" id="KW-0732">Signal</keyword>
<dbReference type="SUPFAM" id="SSF53335">
    <property type="entry name" value="S-adenosyl-L-methionine-dependent methyltransferases"/>
    <property type="match status" value="1"/>
</dbReference>
<feature type="compositionally biased region" description="Basic and acidic residues" evidence="1">
    <location>
        <begin position="322"/>
        <end position="334"/>
    </location>
</feature>
<dbReference type="AlphaFoldDB" id="A0A5N6SSK6"/>
<dbReference type="EMBL" id="ML743576">
    <property type="protein sequence ID" value="KAE8137658.1"/>
    <property type="molecule type" value="Genomic_DNA"/>
</dbReference>
<sequence length="421" mass="47392">MVGFVHTLLLRLWHRLRKTLACKGSVSPDDEVYLLNRSPKESARLNAQHNFLVDLIGGRCIHPAIPVEDITTIADVATGTGIWLSSLITALKTHPTNRLYLHGFDISSAQYPFYKDIAPTHELHLSTYDMRNRFPPEHRGRYDLVHLRLLVGALKEEDYPQSMRNIYELLKPGGYLQWDDCDTTAFSTAESSPDPFILRMQETVASAAVNLGLCPTAPVLIEKLAKLVGFEDVSRQSYNTIDKPYLHNSARAWLVQVLRSLLPKSMLGTGEATDEKDAVERTERLVEELESRCQNVLPVVNLHVVLGRKPLKDEAEEGDGEEGGKEELEEKRDPDDDDDADKDSEGEAVDDREDSEEDDEEEEEEADNNSDSVTLTNGDDVECYDGEVVSASEECDSLTTEEKTWFRKMNLSWRPQPTTTA</sequence>
<proteinExistence type="predicted"/>
<dbReference type="CDD" id="cd02440">
    <property type="entry name" value="AdoMet_MTases"/>
    <property type="match status" value="1"/>
</dbReference>
<dbReference type="InterPro" id="IPR041698">
    <property type="entry name" value="Methyltransf_25"/>
</dbReference>
<name>A0A5N6SSK6_ASPPS</name>
<feature type="signal peptide" evidence="2">
    <location>
        <begin position="1"/>
        <end position="21"/>
    </location>
</feature>
<dbReference type="Pfam" id="PF13649">
    <property type="entry name" value="Methyltransf_25"/>
    <property type="match status" value="1"/>
</dbReference>
<keyword evidence="5" id="KW-1185">Reference proteome</keyword>
<evidence type="ECO:0000313" key="4">
    <source>
        <dbReference type="EMBL" id="KAE8137658.1"/>
    </source>
</evidence>
<feature type="chain" id="PRO_5024855409" description="Methyltransferase domain-containing protein" evidence="2">
    <location>
        <begin position="22"/>
        <end position="421"/>
    </location>
</feature>
<dbReference type="GeneID" id="43644120"/>
<reference evidence="4 5" key="1">
    <citation type="submission" date="2019-04" db="EMBL/GenBank/DDBJ databases">
        <title>Friends and foes A comparative genomics study of 23 Aspergillus species from section Flavi.</title>
        <authorList>
            <consortium name="DOE Joint Genome Institute"/>
            <person name="Kjaerbolling I."/>
            <person name="Vesth T."/>
            <person name="Frisvad J.C."/>
            <person name="Nybo J.L."/>
            <person name="Theobald S."/>
            <person name="Kildgaard S."/>
            <person name="Isbrandt T."/>
            <person name="Kuo A."/>
            <person name="Sato A."/>
            <person name="Lyhne E.K."/>
            <person name="Kogle M.E."/>
            <person name="Wiebenga A."/>
            <person name="Kun R.S."/>
            <person name="Lubbers R.J."/>
            <person name="Makela M.R."/>
            <person name="Barry K."/>
            <person name="Chovatia M."/>
            <person name="Clum A."/>
            <person name="Daum C."/>
            <person name="Haridas S."/>
            <person name="He G."/>
            <person name="LaButti K."/>
            <person name="Lipzen A."/>
            <person name="Mondo S."/>
            <person name="Riley R."/>
            <person name="Salamov A."/>
            <person name="Simmons B.A."/>
            <person name="Magnuson J.K."/>
            <person name="Henrissat B."/>
            <person name="Mortensen U.H."/>
            <person name="Larsen T.O."/>
            <person name="Devries R.P."/>
            <person name="Grigoriev I.V."/>
            <person name="Machida M."/>
            <person name="Baker S.E."/>
            <person name="Andersen M.R."/>
        </authorList>
    </citation>
    <scope>NUCLEOTIDE SEQUENCE [LARGE SCALE GENOMIC DNA]</scope>
    <source>
        <strain evidence="4 5">CBS 117625</strain>
    </source>
</reference>
<protein>
    <recommendedName>
        <fullName evidence="3">Methyltransferase domain-containing protein</fullName>
    </recommendedName>
</protein>
<feature type="compositionally biased region" description="Acidic residues" evidence="1">
    <location>
        <begin position="335"/>
        <end position="368"/>
    </location>
</feature>
<evidence type="ECO:0000256" key="2">
    <source>
        <dbReference type="SAM" id="SignalP"/>
    </source>
</evidence>
<feature type="domain" description="Methyltransferase" evidence="3">
    <location>
        <begin position="73"/>
        <end position="174"/>
    </location>
</feature>
<dbReference type="PANTHER" id="PTHR43591:SF50">
    <property type="entry name" value="METHYLTRANSFERASE DOMAIN-CONTAINING PROTEIN-RELATED"/>
    <property type="match status" value="1"/>
</dbReference>
<evidence type="ECO:0000259" key="3">
    <source>
        <dbReference type="Pfam" id="PF13649"/>
    </source>
</evidence>
<evidence type="ECO:0000313" key="5">
    <source>
        <dbReference type="Proteomes" id="UP000325672"/>
    </source>
</evidence>